<organism evidence="6 7">
    <name type="scientific">Dinothrombium tinctorium</name>
    <dbReference type="NCBI Taxonomy" id="1965070"/>
    <lineage>
        <taxon>Eukaryota</taxon>
        <taxon>Metazoa</taxon>
        <taxon>Ecdysozoa</taxon>
        <taxon>Arthropoda</taxon>
        <taxon>Chelicerata</taxon>
        <taxon>Arachnida</taxon>
        <taxon>Acari</taxon>
        <taxon>Acariformes</taxon>
        <taxon>Trombidiformes</taxon>
        <taxon>Prostigmata</taxon>
        <taxon>Anystina</taxon>
        <taxon>Parasitengona</taxon>
        <taxon>Trombidioidea</taxon>
        <taxon>Trombidiidae</taxon>
        <taxon>Dinothrombium</taxon>
    </lineage>
</organism>
<dbReference type="OrthoDB" id="45930at2759"/>
<dbReference type="STRING" id="1965070.A0A3S3P3U2"/>
<evidence type="ECO:0000256" key="5">
    <source>
        <dbReference type="ARBA" id="ARBA00029630"/>
    </source>
</evidence>
<proteinExistence type="predicted"/>
<protein>
    <recommendedName>
        <fullName evidence="2">Peroxisomal biogenesis factor 3</fullName>
    </recommendedName>
    <alternativeName>
        <fullName evidence="5">Peroxisomal assembly protein PEX3</fullName>
    </alternativeName>
</protein>
<comment type="subunit">
    <text evidence="1">Interacts with PEX19.</text>
</comment>
<accession>A0A3S3P3U2</accession>
<dbReference type="GO" id="GO:0045046">
    <property type="term" value="P:protein import into peroxisome membrane"/>
    <property type="evidence" value="ECO:0007669"/>
    <property type="project" value="TreeGrafter"/>
</dbReference>
<evidence type="ECO:0000313" key="7">
    <source>
        <dbReference type="Proteomes" id="UP000285301"/>
    </source>
</evidence>
<dbReference type="GO" id="GO:0030674">
    <property type="term" value="F:protein-macromolecule adaptor activity"/>
    <property type="evidence" value="ECO:0007669"/>
    <property type="project" value="TreeGrafter"/>
</dbReference>
<evidence type="ECO:0000256" key="4">
    <source>
        <dbReference type="ARBA" id="ARBA00025338"/>
    </source>
</evidence>
<dbReference type="AlphaFoldDB" id="A0A3S3P3U2"/>
<dbReference type="Pfam" id="PF04882">
    <property type="entry name" value="Peroxin-3"/>
    <property type="match status" value="1"/>
</dbReference>
<dbReference type="PANTHER" id="PTHR28080">
    <property type="entry name" value="PEROXISOMAL BIOGENESIS FACTOR 3"/>
    <property type="match status" value="1"/>
</dbReference>
<gene>
    <name evidence="6" type="ORF">B4U79_13967</name>
</gene>
<evidence type="ECO:0000313" key="6">
    <source>
        <dbReference type="EMBL" id="RWS00324.1"/>
    </source>
</evidence>
<comment type="function">
    <text evidence="4">Involved in peroxisome biosynthesis and integrity. Assembles membrane vesicles before the matrix proteins are translocated. As a docking factor for PEX19, is necessary for the import of peroxisomal membrane proteins in the peroxisomes.</text>
</comment>
<evidence type="ECO:0000256" key="2">
    <source>
        <dbReference type="ARBA" id="ARBA00014294"/>
    </source>
</evidence>
<comment type="caution">
    <text evidence="6">The sequence shown here is derived from an EMBL/GenBank/DDBJ whole genome shotgun (WGS) entry which is preliminary data.</text>
</comment>
<dbReference type="GO" id="GO:0005778">
    <property type="term" value="C:peroxisomal membrane"/>
    <property type="evidence" value="ECO:0007669"/>
    <property type="project" value="InterPro"/>
</dbReference>
<dbReference type="Proteomes" id="UP000285301">
    <property type="component" value="Unassembled WGS sequence"/>
</dbReference>
<reference evidence="6 7" key="1">
    <citation type="journal article" date="2018" name="Gigascience">
        <title>Genomes of trombidid mites reveal novel predicted allergens and laterally-transferred genes associated with secondary metabolism.</title>
        <authorList>
            <person name="Dong X."/>
            <person name="Chaisiri K."/>
            <person name="Xia D."/>
            <person name="Armstrong S.D."/>
            <person name="Fang Y."/>
            <person name="Donnelly M.J."/>
            <person name="Kadowaki T."/>
            <person name="McGarry J.W."/>
            <person name="Darby A.C."/>
            <person name="Makepeace B.L."/>
        </authorList>
    </citation>
    <scope>NUCLEOTIDE SEQUENCE [LARGE SCALE GENOMIC DNA]</scope>
    <source>
        <strain evidence="6">UoL-WK</strain>
    </source>
</reference>
<evidence type="ECO:0000256" key="3">
    <source>
        <dbReference type="ARBA" id="ARBA00022593"/>
    </source>
</evidence>
<dbReference type="EMBL" id="NCKU01011764">
    <property type="protein sequence ID" value="RWS00324.1"/>
    <property type="molecule type" value="Genomic_DNA"/>
</dbReference>
<keyword evidence="7" id="KW-1185">Reference proteome</keyword>
<evidence type="ECO:0000256" key="1">
    <source>
        <dbReference type="ARBA" id="ARBA00011494"/>
    </source>
</evidence>
<dbReference type="PANTHER" id="PTHR28080:SF1">
    <property type="entry name" value="PEROXISOMAL BIOGENESIS FACTOR 3"/>
    <property type="match status" value="1"/>
</dbReference>
<dbReference type="InterPro" id="IPR006966">
    <property type="entry name" value="Peroxin-3"/>
</dbReference>
<sequence length="373" mass="42240">MSALSSSWAFVKRHKGKFLLLGGAIGGYFMLNHYLGDIERNWEKSASKDFVSEVRKKEQHFESTLQTCDSTVRSLTPKIIEILNTLLNSESLINAIESNPENKVVLWAELKVKIFTRIVSEVYCLCLFVCYLRTQLSVISGYMYVDSCRQASNSVINQSIQMKYMSLLTSFYQDGIPAIVQPVEEAVKHAIGDLSLKEKINISKMNKIFEKIRSLMSLSLSAPDSHFSRYLMDPEKMAQLMNEHNFKNENCTSSSTLTAKESAIIRKMLTETQDILESDDFKKVLEASIDVGFSVIMDTIVGCFTNLTIQEKENGFSNPHSTEIAFAKLLPILKQTFENRIKPDDLLLLVNHLICLDVLNCFAANVYEAFCEP</sequence>
<name>A0A3S3P3U2_9ACAR</name>
<keyword evidence="3" id="KW-0962">Peroxisome biogenesis</keyword>